<dbReference type="HOGENOM" id="CLU_039456_2_0_1"/>
<keyword evidence="7 14" id="KW-1133">Transmembrane helix</keyword>
<name>C5DBN4_LACTC</name>
<dbReference type="PANTHER" id="PTHR45671">
    <property type="entry name" value="SOLUTE CARRIER FAMILY 25 (MITOCHONDRIAL CARRIER PHOSPHATE CARRIER), MEMBER 3, LIKE-RELATED-RELATED"/>
    <property type="match status" value="1"/>
</dbReference>
<dbReference type="PANTHER" id="PTHR45671:SF10">
    <property type="entry name" value="SOLUTE CARRIER FAMILY 25 MEMBER 3"/>
    <property type="match status" value="1"/>
</dbReference>
<dbReference type="STRING" id="559295.C5DBN4"/>
<dbReference type="InterPro" id="IPR018108">
    <property type="entry name" value="MCP_transmembrane"/>
</dbReference>
<dbReference type="GeneID" id="8290436"/>
<dbReference type="FunCoup" id="C5DBN4">
    <property type="interactions" value="846"/>
</dbReference>
<dbReference type="FunFam" id="1.50.40.10:FF:000131">
    <property type="entry name" value="Mitochondrial phosphate carrier protein 2"/>
    <property type="match status" value="1"/>
</dbReference>
<dbReference type="GO" id="GO:0035434">
    <property type="term" value="P:copper ion transmembrane transport"/>
    <property type="evidence" value="ECO:0007669"/>
    <property type="project" value="UniProtKB-ARBA"/>
</dbReference>
<feature type="repeat" description="Solcar" evidence="11">
    <location>
        <begin position="255"/>
        <end position="339"/>
    </location>
</feature>
<evidence type="ECO:0000256" key="10">
    <source>
        <dbReference type="ARBA" id="ARBA00054508"/>
    </source>
</evidence>
<feature type="region of interest" description="Disordered" evidence="13">
    <location>
        <begin position="13"/>
        <end position="39"/>
    </location>
</feature>
<accession>C5DBN4</accession>
<evidence type="ECO:0000313" key="16">
    <source>
        <dbReference type="Proteomes" id="UP000002036"/>
    </source>
</evidence>
<dbReference type="Pfam" id="PF00153">
    <property type="entry name" value="Mito_carr"/>
    <property type="match status" value="3"/>
</dbReference>
<dbReference type="Gene3D" id="1.50.40.10">
    <property type="entry name" value="Mitochondrial carrier domain"/>
    <property type="match status" value="1"/>
</dbReference>
<keyword evidence="9 11" id="KW-0472">Membrane</keyword>
<dbReference type="EMBL" id="CU928165">
    <property type="protein sequence ID" value="CAR21191.1"/>
    <property type="molecule type" value="Genomic_DNA"/>
</dbReference>
<dbReference type="AlphaFoldDB" id="C5DBN4"/>
<dbReference type="RefSeq" id="XP_002551633.1">
    <property type="nucleotide sequence ID" value="XM_002551587.1"/>
</dbReference>
<evidence type="ECO:0000256" key="13">
    <source>
        <dbReference type="SAM" id="MobiDB-lite"/>
    </source>
</evidence>
<keyword evidence="4 11" id="KW-0812">Transmembrane</keyword>
<evidence type="ECO:0000256" key="6">
    <source>
        <dbReference type="ARBA" id="ARBA00022792"/>
    </source>
</evidence>
<comment type="similarity">
    <text evidence="2 12">Belongs to the mitochondrial carrier (TC 2.A.29) family.</text>
</comment>
<feature type="transmembrane region" description="Helical" evidence="14">
    <location>
        <begin position="257"/>
        <end position="278"/>
    </location>
</feature>
<dbReference type="PROSITE" id="PS50920">
    <property type="entry name" value="SOLCAR"/>
    <property type="match status" value="3"/>
</dbReference>
<keyword evidence="5" id="KW-0677">Repeat</keyword>
<dbReference type="OMA" id="YKGAIWL"/>
<protein>
    <submittedName>
        <fullName evidence="15">KLTH0A04070p</fullName>
    </submittedName>
</protein>
<keyword evidence="6" id="KW-0999">Mitochondrion inner membrane</keyword>
<keyword evidence="16" id="KW-1185">Reference proteome</keyword>
<evidence type="ECO:0000256" key="8">
    <source>
        <dbReference type="ARBA" id="ARBA00023128"/>
    </source>
</evidence>
<dbReference type="eggNOG" id="KOG0767">
    <property type="taxonomic scope" value="Eukaryota"/>
</dbReference>
<evidence type="ECO:0000256" key="5">
    <source>
        <dbReference type="ARBA" id="ARBA00022737"/>
    </source>
</evidence>
<keyword evidence="8" id="KW-0496">Mitochondrion</keyword>
<dbReference type="GO" id="GO:0005315">
    <property type="term" value="F:phosphate transmembrane transporter activity"/>
    <property type="evidence" value="ECO:0007669"/>
    <property type="project" value="InterPro"/>
</dbReference>
<evidence type="ECO:0000256" key="3">
    <source>
        <dbReference type="ARBA" id="ARBA00022448"/>
    </source>
</evidence>
<organism evidence="15 16">
    <name type="scientific">Lachancea thermotolerans (strain ATCC 56472 / CBS 6340 / NRRL Y-8284)</name>
    <name type="common">Yeast</name>
    <name type="synonym">Kluyveromyces thermotolerans</name>
    <dbReference type="NCBI Taxonomy" id="559295"/>
    <lineage>
        <taxon>Eukaryota</taxon>
        <taxon>Fungi</taxon>
        <taxon>Dikarya</taxon>
        <taxon>Ascomycota</taxon>
        <taxon>Saccharomycotina</taxon>
        <taxon>Saccharomycetes</taxon>
        <taxon>Saccharomycetales</taxon>
        <taxon>Saccharomycetaceae</taxon>
        <taxon>Lachancea</taxon>
    </lineage>
</organism>
<dbReference type="Proteomes" id="UP000002036">
    <property type="component" value="Chromosome A"/>
</dbReference>
<reference evidence="15 16" key="1">
    <citation type="journal article" date="2009" name="Genome Res.">
        <title>Comparative genomics of protoploid Saccharomycetaceae.</title>
        <authorList>
            <consortium name="The Genolevures Consortium"/>
            <person name="Souciet J.-L."/>
            <person name="Dujon B."/>
            <person name="Gaillardin C."/>
            <person name="Johnston M."/>
            <person name="Baret P.V."/>
            <person name="Cliften P."/>
            <person name="Sherman D.J."/>
            <person name="Weissenbach J."/>
            <person name="Westhof E."/>
            <person name="Wincker P."/>
            <person name="Jubin C."/>
            <person name="Poulain J."/>
            <person name="Barbe V."/>
            <person name="Segurens B."/>
            <person name="Artiguenave F."/>
            <person name="Anthouard V."/>
            <person name="Vacherie B."/>
            <person name="Val M.-E."/>
            <person name="Fulton R.S."/>
            <person name="Minx P."/>
            <person name="Wilson R."/>
            <person name="Durrens P."/>
            <person name="Jean G."/>
            <person name="Marck C."/>
            <person name="Martin T."/>
            <person name="Nikolski M."/>
            <person name="Rolland T."/>
            <person name="Seret M.-L."/>
            <person name="Casaregola S."/>
            <person name="Despons L."/>
            <person name="Fairhead C."/>
            <person name="Fischer G."/>
            <person name="Lafontaine I."/>
            <person name="Leh V."/>
            <person name="Lemaire M."/>
            <person name="de Montigny J."/>
            <person name="Neuveglise C."/>
            <person name="Thierry A."/>
            <person name="Blanc-Lenfle I."/>
            <person name="Bleykasten C."/>
            <person name="Diffels J."/>
            <person name="Fritsch E."/>
            <person name="Frangeul L."/>
            <person name="Goeffon A."/>
            <person name="Jauniaux N."/>
            <person name="Kachouri-Lafond R."/>
            <person name="Payen C."/>
            <person name="Potier S."/>
            <person name="Pribylova L."/>
            <person name="Ozanne C."/>
            <person name="Richard G.-F."/>
            <person name="Sacerdot C."/>
            <person name="Straub M.-L."/>
            <person name="Talla E."/>
        </authorList>
    </citation>
    <scope>NUCLEOTIDE SEQUENCE [LARGE SCALE GENOMIC DNA]</scope>
    <source>
        <strain evidence="16">ATCC 56472 / CBS 6340 / NRRL Y-8284</strain>
    </source>
</reference>
<feature type="transmembrane region" description="Helical" evidence="14">
    <location>
        <begin position="315"/>
        <end position="333"/>
    </location>
</feature>
<evidence type="ECO:0000256" key="1">
    <source>
        <dbReference type="ARBA" id="ARBA00004448"/>
    </source>
</evidence>
<dbReference type="SUPFAM" id="SSF103506">
    <property type="entry name" value="Mitochondrial carrier"/>
    <property type="match status" value="1"/>
</dbReference>
<dbReference type="InterPro" id="IPR044677">
    <property type="entry name" value="SLC25A3/Pic2/Mir1-like"/>
</dbReference>
<evidence type="ECO:0000256" key="9">
    <source>
        <dbReference type="ARBA" id="ARBA00023136"/>
    </source>
</evidence>
<dbReference type="GO" id="GO:1990547">
    <property type="term" value="P:mitochondrial phosphate ion transmembrane transport"/>
    <property type="evidence" value="ECO:0007669"/>
    <property type="project" value="InterPro"/>
</dbReference>
<evidence type="ECO:0000256" key="12">
    <source>
        <dbReference type="RuleBase" id="RU000488"/>
    </source>
</evidence>
<dbReference type="GO" id="GO:0005743">
    <property type="term" value="C:mitochondrial inner membrane"/>
    <property type="evidence" value="ECO:0007669"/>
    <property type="project" value="UniProtKB-SubCell"/>
</dbReference>
<evidence type="ECO:0000256" key="11">
    <source>
        <dbReference type="PROSITE-ProRule" id="PRU00282"/>
    </source>
</evidence>
<dbReference type="FunFam" id="1.50.40.10:FF:000076">
    <property type="entry name" value="Mitochondrial phosphate carrier protein 2"/>
    <property type="match status" value="1"/>
</dbReference>
<dbReference type="OrthoDB" id="427452at2759"/>
<feature type="repeat" description="Solcar" evidence="11">
    <location>
        <begin position="153"/>
        <end position="239"/>
    </location>
</feature>
<dbReference type="InterPro" id="IPR023395">
    <property type="entry name" value="MCP_dom_sf"/>
</dbReference>
<dbReference type="KEGG" id="lth:KLTH0A04070g"/>
<evidence type="ECO:0000256" key="4">
    <source>
        <dbReference type="ARBA" id="ARBA00022692"/>
    </source>
</evidence>
<comment type="subcellular location">
    <subcellularLocation>
        <location evidence="1">Mitochondrion inner membrane</location>
        <topology evidence="1">Multi-pass membrane protein</topology>
    </subcellularLocation>
</comment>
<proteinExistence type="inferred from homology"/>
<evidence type="ECO:0000256" key="14">
    <source>
        <dbReference type="SAM" id="Phobius"/>
    </source>
</evidence>
<dbReference type="InParanoid" id="C5DBN4"/>
<feature type="repeat" description="Solcar" evidence="11">
    <location>
        <begin position="55"/>
        <end position="140"/>
    </location>
</feature>
<evidence type="ECO:0000256" key="2">
    <source>
        <dbReference type="ARBA" id="ARBA00006375"/>
    </source>
</evidence>
<evidence type="ECO:0000313" key="15">
    <source>
        <dbReference type="EMBL" id="CAR21191.1"/>
    </source>
</evidence>
<gene>
    <name evidence="15" type="ordered locus">KLTH0A04070g</name>
</gene>
<comment type="function">
    <text evidence="10">Transport of phosphate groups from the cytosol to the mitochondrial matrix.</text>
</comment>
<sequence length="346" mass="38311">MVRSQLRDYISERPRQLPGRLPVHPLEPRSRPRPHSALMSQNSSIFNSPKLYSPDYYAACTIGGLVACGPTHSAVTPLDLVKCRRQVDSSLYKSNLEGWRQIIKTEGGVGKIFTGVGATAIGYSLQGAFKYGGYEFFKHQYSQLVSPETAHQYRTGIFLAASASAEFIADLFLCPWEAIKVRQQTAVPPPFARNVFEAYSKMVGAEGFASLYKGITPLWCRQIPYTMCKFTSFERIVEMIYARLPTPKREMSQLGQIGVSFAGGYLAGILCAVVSHPADVMVSKVNNERKKGESMMEATSRIYAKIGFPGLWNGLAVRILMIGTLTSFQWLIYDSFKATVGLPTTG</sequence>
<evidence type="ECO:0000256" key="7">
    <source>
        <dbReference type="ARBA" id="ARBA00022989"/>
    </source>
</evidence>
<keyword evidence="3 12" id="KW-0813">Transport</keyword>